<organism evidence="2 3">
    <name type="scientific">Austropuccinia psidii MF-1</name>
    <dbReference type="NCBI Taxonomy" id="1389203"/>
    <lineage>
        <taxon>Eukaryota</taxon>
        <taxon>Fungi</taxon>
        <taxon>Dikarya</taxon>
        <taxon>Basidiomycota</taxon>
        <taxon>Pucciniomycotina</taxon>
        <taxon>Pucciniomycetes</taxon>
        <taxon>Pucciniales</taxon>
        <taxon>Sphaerophragmiaceae</taxon>
        <taxon>Austropuccinia</taxon>
    </lineage>
</organism>
<dbReference type="Proteomes" id="UP000765509">
    <property type="component" value="Unassembled WGS sequence"/>
</dbReference>
<proteinExistence type="predicted"/>
<comment type="caution">
    <text evidence="2">The sequence shown here is derived from an EMBL/GenBank/DDBJ whole genome shotgun (WGS) entry which is preliminary data.</text>
</comment>
<feature type="region of interest" description="Disordered" evidence="1">
    <location>
        <begin position="15"/>
        <end position="35"/>
    </location>
</feature>
<name>A0A9Q3FE53_9BASI</name>
<accession>A0A9Q3FE53</accession>
<protein>
    <submittedName>
        <fullName evidence="2">Uncharacterized protein</fullName>
    </submittedName>
</protein>
<reference evidence="2" key="1">
    <citation type="submission" date="2021-03" db="EMBL/GenBank/DDBJ databases">
        <title>Draft genome sequence of rust myrtle Austropuccinia psidii MF-1, a brazilian biotype.</title>
        <authorList>
            <person name="Quecine M.C."/>
            <person name="Pachon D.M.R."/>
            <person name="Bonatelli M.L."/>
            <person name="Correr F.H."/>
            <person name="Franceschini L.M."/>
            <person name="Leite T.F."/>
            <person name="Margarido G.R.A."/>
            <person name="Almeida C.A."/>
            <person name="Ferrarezi J.A."/>
            <person name="Labate C.A."/>
        </authorList>
    </citation>
    <scope>NUCLEOTIDE SEQUENCE</scope>
    <source>
        <strain evidence="2">MF-1</strain>
    </source>
</reference>
<dbReference type="EMBL" id="AVOT02043990">
    <property type="protein sequence ID" value="MBW0539385.1"/>
    <property type="molecule type" value="Genomic_DNA"/>
</dbReference>
<gene>
    <name evidence="2" type="ORF">O181_079100</name>
</gene>
<evidence type="ECO:0000313" key="2">
    <source>
        <dbReference type="EMBL" id="MBW0539385.1"/>
    </source>
</evidence>
<keyword evidence="3" id="KW-1185">Reference proteome</keyword>
<evidence type="ECO:0000313" key="3">
    <source>
        <dbReference type="Proteomes" id="UP000765509"/>
    </source>
</evidence>
<evidence type="ECO:0000256" key="1">
    <source>
        <dbReference type="SAM" id="MobiDB-lite"/>
    </source>
</evidence>
<sequence>MKKIQAFLNAPQRVLKDPGNLASNTPNQPSGTPKASFKRAFIWPFRVLNPPLYHSQYWSRAPRNPPGHPQAANKAYGLKIWAQFLELAPQDPNQGHWPRGSGQVG</sequence>
<dbReference type="AlphaFoldDB" id="A0A9Q3FE53"/>
<feature type="compositionally biased region" description="Polar residues" evidence="1">
    <location>
        <begin position="21"/>
        <end position="33"/>
    </location>
</feature>